<organism evidence="20 21">
    <name type="scientific">Porphyridium purpureum</name>
    <name type="common">Red alga</name>
    <name type="synonym">Porphyridium cruentum</name>
    <dbReference type="NCBI Taxonomy" id="35688"/>
    <lineage>
        <taxon>Eukaryota</taxon>
        <taxon>Rhodophyta</taxon>
        <taxon>Bangiophyceae</taxon>
        <taxon>Porphyridiales</taxon>
        <taxon>Porphyridiaceae</taxon>
        <taxon>Porphyridium</taxon>
    </lineage>
</organism>
<feature type="transmembrane region" description="Helical" evidence="17">
    <location>
        <begin position="197"/>
        <end position="223"/>
    </location>
</feature>
<evidence type="ECO:0000313" key="21">
    <source>
        <dbReference type="Proteomes" id="UP000324585"/>
    </source>
</evidence>
<comment type="cofactor">
    <cofactor evidence="1">
        <name>Mn(2+)</name>
        <dbReference type="ChEBI" id="CHEBI:29035"/>
    </cofactor>
</comment>
<comment type="catalytic activity">
    <reaction evidence="15">
        <text>a di-trans,poly-cis-dolichyl diphosphooligosaccharide + L-asparaginyl-[protein] = N(4)-(oligosaccharide-(1-&gt;4)-N-acetyl-beta-D-glucosaminyl-(1-&gt;4)-N-acetyl-beta-D-glucosaminyl)-L-asparaginyl-[protein] + a di-trans,poly-cis-dolichyl diphosphate + H(+)</text>
        <dbReference type="Rhea" id="RHEA:22980"/>
        <dbReference type="Rhea" id="RHEA-COMP:12804"/>
        <dbReference type="Rhea" id="RHEA-COMP:12805"/>
        <dbReference type="Rhea" id="RHEA-COMP:19506"/>
        <dbReference type="Rhea" id="RHEA-COMP:19509"/>
        <dbReference type="ChEBI" id="CHEBI:15378"/>
        <dbReference type="ChEBI" id="CHEBI:50347"/>
        <dbReference type="ChEBI" id="CHEBI:57497"/>
        <dbReference type="ChEBI" id="CHEBI:57570"/>
        <dbReference type="ChEBI" id="CHEBI:132529"/>
        <dbReference type="EC" id="2.4.99.18"/>
    </reaction>
</comment>
<dbReference type="GO" id="GO:0016020">
    <property type="term" value="C:membrane"/>
    <property type="evidence" value="ECO:0007669"/>
    <property type="project" value="InterPro"/>
</dbReference>
<evidence type="ECO:0000256" key="8">
    <source>
        <dbReference type="ARBA" id="ARBA00022679"/>
    </source>
</evidence>
<evidence type="ECO:0000256" key="15">
    <source>
        <dbReference type="ARBA" id="ARBA00048829"/>
    </source>
</evidence>
<dbReference type="GO" id="GO:0004579">
    <property type="term" value="F:dolichyl-diphosphooligosaccharide-protein glycotransferase activity"/>
    <property type="evidence" value="ECO:0007669"/>
    <property type="project" value="UniProtKB-EC"/>
</dbReference>
<evidence type="ECO:0000313" key="20">
    <source>
        <dbReference type="EMBL" id="KAA8499186.1"/>
    </source>
</evidence>
<evidence type="ECO:0000256" key="5">
    <source>
        <dbReference type="ARBA" id="ARBA00010810"/>
    </source>
</evidence>
<evidence type="ECO:0000259" key="18">
    <source>
        <dbReference type="Pfam" id="PF02516"/>
    </source>
</evidence>
<comment type="similarity">
    <text evidence="5">Belongs to the STT3 family.</text>
</comment>
<dbReference type="PANTHER" id="PTHR13872:SF1">
    <property type="entry name" value="DOLICHYL-DIPHOSPHOOLIGOSACCHARIDE--PROTEIN GLYCOSYLTRANSFERASE SUBUNIT STT3B"/>
    <property type="match status" value="1"/>
</dbReference>
<feature type="transmembrane region" description="Helical" evidence="17">
    <location>
        <begin position="266"/>
        <end position="285"/>
    </location>
</feature>
<protein>
    <recommendedName>
        <fullName evidence="6">dolichyl-diphosphooligosaccharide--protein glycotransferase</fullName>
        <ecNumber evidence="6">2.4.99.18</ecNumber>
    </recommendedName>
</protein>
<accession>A0A5J4Z678</accession>
<evidence type="ECO:0000256" key="9">
    <source>
        <dbReference type="ARBA" id="ARBA00022692"/>
    </source>
</evidence>
<keyword evidence="12 17" id="KW-1133">Transmembrane helix</keyword>
<comment type="cofactor">
    <cofactor evidence="2">
        <name>Mg(2+)</name>
        <dbReference type="ChEBI" id="CHEBI:18420"/>
    </cofactor>
</comment>
<feature type="transmembrane region" description="Helical" evidence="17">
    <location>
        <begin position="21"/>
        <end position="38"/>
    </location>
</feature>
<keyword evidence="7" id="KW-0328">Glycosyltransferase</keyword>
<dbReference type="GO" id="GO:0046872">
    <property type="term" value="F:metal ion binding"/>
    <property type="evidence" value="ECO:0007669"/>
    <property type="project" value="UniProtKB-KW"/>
</dbReference>
<keyword evidence="13 17" id="KW-0472">Membrane</keyword>
<dbReference type="EMBL" id="VRMN01000001">
    <property type="protein sequence ID" value="KAA8499186.1"/>
    <property type="molecule type" value="Genomic_DNA"/>
</dbReference>
<evidence type="ECO:0000256" key="3">
    <source>
        <dbReference type="ARBA" id="ARBA00004127"/>
    </source>
</evidence>
<evidence type="ECO:0000256" key="7">
    <source>
        <dbReference type="ARBA" id="ARBA00022676"/>
    </source>
</evidence>
<reference evidence="21" key="1">
    <citation type="journal article" date="2019" name="Nat. Commun.">
        <title>Expansion of phycobilisome linker gene families in mesophilic red algae.</title>
        <authorList>
            <person name="Lee J."/>
            <person name="Kim D."/>
            <person name="Bhattacharya D."/>
            <person name="Yoon H.S."/>
        </authorList>
    </citation>
    <scope>NUCLEOTIDE SEQUENCE [LARGE SCALE GENOMIC DNA]</scope>
    <source>
        <strain evidence="21">CCMP 1328</strain>
    </source>
</reference>
<dbReference type="OrthoDB" id="10261066at2759"/>
<dbReference type="AlphaFoldDB" id="A0A5J4Z678"/>
<comment type="subcellular location">
    <subcellularLocation>
        <location evidence="3">Endomembrane system</location>
        <topology evidence="3">Multi-pass membrane protein</topology>
    </subcellularLocation>
</comment>
<evidence type="ECO:0000256" key="6">
    <source>
        <dbReference type="ARBA" id="ARBA00012605"/>
    </source>
</evidence>
<name>A0A5J4Z678_PORPP</name>
<keyword evidence="11" id="KW-0460">Magnesium</keyword>
<dbReference type="PANTHER" id="PTHR13872">
    <property type="entry name" value="DOLICHYL-DIPHOSPHOOLIGOSACCHARIDE--PROTEIN GLYCOSYLTRANSFERASE SUBUNIT"/>
    <property type="match status" value="1"/>
</dbReference>
<dbReference type="OMA" id="TWYAIGT"/>
<evidence type="ECO:0000256" key="13">
    <source>
        <dbReference type="ARBA" id="ARBA00023136"/>
    </source>
</evidence>
<proteinExistence type="inferred from homology"/>
<evidence type="ECO:0000256" key="12">
    <source>
        <dbReference type="ARBA" id="ARBA00022989"/>
    </source>
</evidence>
<keyword evidence="9 17" id="KW-0812">Transmembrane</keyword>
<feature type="compositionally biased region" description="Polar residues" evidence="16">
    <location>
        <begin position="457"/>
        <end position="466"/>
    </location>
</feature>
<feature type="transmembrane region" description="Helical" evidence="17">
    <location>
        <begin position="355"/>
        <end position="377"/>
    </location>
</feature>
<gene>
    <name evidence="20" type="ORF">FVE85_6771</name>
</gene>
<feature type="transmembrane region" description="Helical" evidence="17">
    <location>
        <begin position="235"/>
        <end position="260"/>
    </location>
</feature>
<dbReference type="InterPro" id="IPR048999">
    <property type="entry name" value="STT3-PglB_core"/>
</dbReference>
<dbReference type="InterPro" id="IPR048307">
    <property type="entry name" value="STT3_N"/>
</dbReference>
<keyword evidence="14" id="KW-0464">Manganese</keyword>
<evidence type="ECO:0000256" key="1">
    <source>
        <dbReference type="ARBA" id="ARBA00001936"/>
    </source>
</evidence>
<evidence type="ECO:0000256" key="14">
    <source>
        <dbReference type="ARBA" id="ARBA00023211"/>
    </source>
</evidence>
<evidence type="ECO:0000256" key="17">
    <source>
        <dbReference type="SAM" id="Phobius"/>
    </source>
</evidence>
<feature type="region of interest" description="Disordered" evidence="16">
    <location>
        <begin position="439"/>
        <end position="468"/>
    </location>
</feature>
<feature type="transmembrane region" description="Helical" evidence="17">
    <location>
        <begin position="168"/>
        <end position="185"/>
    </location>
</feature>
<comment type="caution">
    <text evidence="20">The sequence shown here is derived from an EMBL/GenBank/DDBJ whole genome shotgun (WGS) entry which is preliminary data.</text>
</comment>
<dbReference type="Pfam" id="PF21436">
    <property type="entry name" value="STT3-PglB_core"/>
    <property type="match status" value="1"/>
</dbReference>
<evidence type="ECO:0000256" key="4">
    <source>
        <dbReference type="ARBA" id="ARBA00004922"/>
    </source>
</evidence>
<feature type="transmembrane region" description="Helical" evidence="17">
    <location>
        <begin position="112"/>
        <end position="131"/>
    </location>
</feature>
<evidence type="ECO:0000259" key="19">
    <source>
        <dbReference type="Pfam" id="PF21436"/>
    </source>
</evidence>
<dbReference type="Gene3D" id="3.40.50.12610">
    <property type="match status" value="1"/>
</dbReference>
<evidence type="ECO:0000256" key="10">
    <source>
        <dbReference type="ARBA" id="ARBA00022723"/>
    </source>
</evidence>
<feature type="transmembrane region" description="Helical" evidence="17">
    <location>
        <begin position="137"/>
        <end position="156"/>
    </location>
</feature>
<dbReference type="GO" id="GO:0012505">
    <property type="term" value="C:endomembrane system"/>
    <property type="evidence" value="ECO:0007669"/>
    <property type="project" value="UniProtKB-SubCell"/>
</dbReference>
<dbReference type="UniPathway" id="UPA00378"/>
<keyword evidence="8 20" id="KW-0808">Transferase</keyword>
<feature type="domain" description="STT3/PglB/AglB core" evidence="19">
    <location>
        <begin position="571"/>
        <end position="630"/>
    </location>
</feature>
<evidence type="ECO:0000256" key="16">
    <source>
        <dbReference type="SAM" id="MobiDB-lite"/>
    </source>
</evidence>
<keyword evidence="10" id="KW-0479">Metal-binding</keyword>
<feature type="domain" description="Oligosaccharyl transferase STT3 N-terminal" evidence="18">
    <location>
        <begin position="20"/>
        <end position="414"/>
    </location>
</feature>
<dbReference type="Pfam" id="PF02516">
    <property type="entry name" value="STT3"/>
    <property type="match status" value="1"/>
</dbReference>
<feature type="transmembrane region" description="Helical" evidence="17">
    <location>
        <begin position="294"/>
        <end position="316"/>
    </location>
</feature>
<dbReference type="InterPro" id="IPR003674">
    <property type="entry name" value="Oligo_trans_STT3"/>
</dbReference>
<feature type="transmembrane region" description="Helical" evidence="17">
    <location>
        <begin position="384"/>
        <end position="406"/>
    </location>
</feature>
<keyword evidence="21" id="KW-1185">Reference proteome</keyword>
<sequence length="751" mass="83830">MAREGLAIRQSEALVRLGTMALIYVMAFSARLFSVIRYESIIHEFDPWFNYRSTKVFVEDGMYAFWNWFDHKSWYPLGRVVGGTVYPGIMFTAGFIYHALHALGFPEIHVREVCVLTAPIFSGLTAIAAYLLGTEAYSSGAGLFAAVITSIVPGYMSRSTAGSFDNEGVAITALVFVFYGFMRAVRTGSILYSALSAIAYLYMVSTWGGYIFVINIIPIYVMVMLVLGRFSNRLYVAYSTFYVLGTLLSMQIRFVGFGAIQSKEKLAALAVFGFLHLYVFGRWLYSLMPRRKFWLLFSGTVAVLVGTVAIALSWAFRTNFFGPWEGRFYTILDPTYAQRFIPIIASVSEHQPTAWASYFMDLHVLNFLFPVGLYYLMKGVTDTNLLLIVYAVFAAYFSGVMSRLMLVLAPASALMSGVALSEMTNKAAASVFEMVKRAPHDGSSTSSTATLHPDGGTASSTDTAAQSGKRGAAKKAVATRKAASVQGSASTASSSGKTGAAMSRPFKVTLEVSVALLLIASFVLFKYIQHCLYMANHYYSSPSVVIQLNDGSYWDDFREAYFWLSQNTDPDDTVLSWWDYGYQLSGMANRTTIVDNNTWNNSHIATVGRCLNSDEKKAHTIARKLDVDYVLIIFGGLVGYSSDDINKFLWPIRISGSVDPSVKEEDYLTARGEYSMGEDASETLKNSLMYRLSYYRFNEVRNHGNFAVDLVRRVQAPEHDITLRYFEEAFTSEHWLVRIYRVKQPDALGFT</sequence>
<dbReference type="Proteomes" id="UP000324585">
    <property type="component" value="Unassembled WGS sequence"/>
</dbReference>
<evidence type="ECO:0000256" key="2">
    <source>
        <dbReference type="ARBA" id="ARBA00001946"/>
    </source>
</evidence>
<dbReference type="EC" id="2.4.99.18" evidence="6"/>
<comment type="pathway">
    <text evidence="4">Protein modification; protein glycosylation.</text>
</comment>
<evidence type="ECO:0000256" key="11">
    <source>
        <dbReference type="ARBA" id="ARBA00022842"/>
    </source>
</evidence>
<feature type="transmembrane region" description="Helical" evidence="17">
    <location>
        <begin position="80"/>
        <end position="100"/>
    </location>
</feature>